<accession>A0A9D1SXY9</accession>
<organism evidence="2 3">
    <name type="scientific">Candidatus Stercoripulliclostridium merdipullorum</name>
    <dbReference type="NCBI Taxonomy" id="2840952"/>
    <lineage>
        <taxon>Bacteria</taxon>
        <taxon>Bacillati</taxon>
        <taxon>Bacillota</taxon>
        <taxon>Clostridia</taxon>
        <taxon>Eubacteriales</taxon>
        <taxon>Candidatus Stercoripulliclostridium</taxon>
    </lineage>
</organism>
<name>A0A9D1SXY9_9FIRM</name>
<dbReference type="InterPro" id="IPR026906">
    <property type="entry name" value="LRR_5"/>
</dbReference>
<feature type="chain" id="PRO_5039568266" evidence="1">
    <location>
        <begin position="33"/>
        <end position="1395"/>
    </location>
</feature>
<reference evidence="2" key="1">
    <citation type="submission" date="2020-10" db="EMBL/GenBank/DDBJ databases">
        <authorList>
            <person name="Gilroy R."/>
        </authorList>
    </citation>
    <scope>NUCLEOTIDE SEQUENCE</scope>
    <source>
        <strain evidence="2">23406</strain>
    </source>
</reference>
<dbReference type="SUPFAM" id="SSF52058">
    <property type="entry name" value="L domain-like"/>
    <property type="match status" value="2"/>
</dbReference>
<dbReference type="InterPro" id="IPR032675">
    <property type="entry name" value="LRR_dom_sf"/>
</dbReference>
<dbReference type="Proteomes" id="UP000886891">
    <property type="component" value="Unassembled WGS sequence"/>
</dbReference>
<reference evidence="2" key="2">
    <citation type="journal article" date="2021" name="PeerJ">
        <title>Extensive microbial diversity within the chicken gut microbiome revealed by metagenomics and culture.</title>
        <authorList>
            <person name="Gilroy R."/>
            <person name="Ravi A."/>
            <person name="Getino M."/>
            <person name="Pursley I."/>
            <person name="Horton D.L."/>
            <person name="Alikhan N.F."/>
            <person name="Baker D."/>
            <person name="Gharbi K."/>
            <person name="Hall N."/>
            <person name="Watson M."/>
            <person name="Adriaenssens E.M."/>
            <person name="Foster-Nyarko E."/>
            <person name="Jarju S."/>
            <person name="Secka A."/>
            <person name="Antonio M."/>
            <person name="Oren A."/>
            <person name="Chaudhuri R.R."/>
            <person name="La Ragione R."/>
            <person name="Hildebrand F."/>
            <person name="Pallen M.J."/>
        </authorList>
    </citation>
    <scope>NUCLEOTIDE SEQUENCE</scope>
    <source>
        <strain evidence="2">23406</strain>
    </source>
</reference>
<dbReference type="PANTHER" id="PTHR45661:SF3">
    <property type="entry name" value="IG-LIKE DOMAIN-CONTAINING PROTEIN"/>
    <property type="match status" value="1"/>
</dbReference>
<feature type="signal peptide" evidence="1">
    <location>
        <begin position="1"/>
        <end position="32"/>
    </location>
</feature>
<gene>
    <name evidence="2" type="ORF">IAB14_04605</name>
</gene>
<comment type="caution">
    <text evidence="2">The sequence shown here is derived from an EMBL/GenBank/DDBJ whole genome shotgun (WGS) entry which is preliminary data.</text>
</comment>
<evidence type="ECO:0000313" key="2">
    <source>
        <dbReference type="EMBL" id="HIV00372.1"/>
    </source>
</evidence>
<sequence>MRGIFFNRIGKVVLAIILLAMLLVLSSCSGDAAEVEVKLESVSGSTDIVVDNQKKTVEFAVDADSETFSLSRIRFSNHSEIVFKAYSDRECTKEIEKEVALLEGETVFYIKAWHKDARSEKSIYTVTITKPEAHVHAFGEWSVVTAPTCEDNGQKNRTCQGCGYSETEVIPAEGHAFVDKICQKCGTALNYTEGLSYKRKEKDSGYSVTGIASATDTDIVIPSQYNGLPVIDIDLWAFHNCSSLTSVEIPSSVTTIGAYAFDGCRGLKSVTFGENSQLTSIGRYAFRGCNGLTRVFIGDIEAWCSIDFYGTESNPLYYAHNLYLNGELVTELVIPDGVTCIGSSAFEGCSGLISVTFGENSQLASIGSSAFEGCSGLISVSFGENSQLTSIGSSAFYNCRGLTSIEIPSGVTSIGDNAFDGCDGLTIYCEATSKPSGWDTDWNKSNCTVVWDCNNNEVGTDGYAYVTIDTIRYAWKDGVATVARQPRSLSGDIEIPISIAYKGVVYPVTSIGEEAFYGCGSLTSIEIPASVTSVGDYAFWDCGGLTIYCEATSEPSGWSSLWEGQCPVVWDCNNNEVATDGYVYGIIDRIRYAWQDGVAIVARQPRSLSGDIVIPISIAYKGVVYPVTRIDAKAFYGCGSLTSIEIPASVTSIGDNAFYGCNGLTSVTLPFVGEGIDGTSNTHFGYIFGASTYKDQGNYVPDSLRTVVITGGTRIEGSAFYGCNGLTSITLPFIGESIDGTSNTHFGYIFGASTYKDQGDYVPDSLRTVMITGLTRGELPGSMTSVASNAFFNCSGLTRIELPNSVSYIGMSAFYNCNSLTSMEIPSGVTSIAPSAFYNCSRLTSITLPFIGESIDGTSNTHFGYIFGASSYDYNDDYVPKSLRTVMITGGTQIGNSAFYGCGGLTDIKLPRSVISIGMHAFYGCSGLTSVTFDDNSRLTSIGASAFEGCGGLVSVSFGNDSRLTSIGDRAFSGCGKLTNFEIPAHVMKIGSSAFSGCNKLIQTENGVGYVGRWVVDCDGTGATITLRDNTVGIAKAAFFGRSRLTSIAIPSGVTAIGASAFCGCSGLTSVTFGENSQLTSIGESAFSGCGGLTSIAIPNSVTSVGASAFEDCSGLKSVSIGDIATWCAIDFADAEANPLRYAHNLYLNGELVTELVIPNNVTSIGDYALEGCSGLASIEIPASVTSIGAGAFYNCGGLTRITFGANSQLTSIGKDAFYYCNGLTKIEIPSGVTRIGDGAFYYCSGLTSIAIPSGVTSIGAGAFYNCGGLTRITFGANSRLTSIGKDAFYYCSGLTSIEIPSEVAMIGENAFFGCSRMTSIAIPSSVTNIGASAFSYCSGLTSVYYGGISEQWANVAIGSVNSFLTNAMRYYYSETPPYDGGNYWHYVDGKPTKW</sequence>
<dbReference type="Gene3D" id="3.80.10.10">
    <property type="entry name" value="Ribonuclease Inhibitor"/>
    <property type="match status" value="8"/>
</dbReference>
<protein>
    <submittedName>
        <fullName evidence="2">Leucine-rich repeat protein</fullName>
    </submittedName>
</protein>
<dbReference type="EMBL" id="DVOH01000034">
    <property type="protein sequence ID" value="HIV00372.1"/>
    <property type="molecule type" value="Genomic_DNA"/>
</dbReference>
<dbReference type="Gene3D" id="3.40.50.12480">
    <property type="match status" value="1"/>
</dbReference>
<dbReference type="InterPro" id="IPR053139">
    <property type="entry name" value="Surface_bspA-like"/>
</dbReference>
<proteinExistence type="predicted"/>
<evidence type="ECO:0000256" key="1">
    <source>
        <dbReference type="SAM" id="SignalP"/>
    </source>
</evidence>
<evidence type="ECO:0000313" key="3">
    <source>
        <dbReference type="Proteomes" id="UP000886891"/>
    </source>
</evidence>
<dbReference type="Pfam" id="PF13306">
    <property type="entry name" value="LRR_5"/>
    <property type="match status" value="8"/>
</dbReference>
<dbReference type="PROSITE" id="PS51257">
    <property type="entry name" value="PROKAR_LIPOPROTEIN"/>
    <property type="match status" value="1"/>
</dbReference>
<dbReference type="PANTHER" id="PTHR45661">
    <property type="entry name" value="SURFACE ANTIGEN"/>
    <property type="match status" value="1"/>
</dbReference>
<keyword evidence="1" id="KW-0732">Signal</keyword>